<protein>
    <submittedName>
        <fullName evidence="2">Uncharacterized protein</fullName>
    </submittedName>
</protein>
<name>A0A439DDC2_9PEZI</name>
<dbReference type="EMBL" id="RYZI01000051">
    <property type="protein sequence ID" value="RWA12424.1"/>
    <property type="molecule type" value="Genomic_DNA"/>
</dbReference>
<accession>A0A439DDC2</accession>
<sequence length="150" mass="17425">MAQPERRLPRTPNSLIFDVRARETTGKKPKFVFTEAQEAEFDRHIAAHPAEATKYWDMDDLLRRLDLDGFKGIINMDYEDCHCMIVAKVKRKISTLRAFQARQRLPNPRPPPEQPLQHTPPQSPFNPGAEPEYERPRGEFIVGYNINIID</sequence>
<organism evidence="2 3">
    <name type="scientific">Xylaria grammica</name>
    <dbReference type="NCBI Taxonomy" id="363999"/>
    <lineage>
        <taxon>Eukaryota</taxon>
        <taxon>Fungi</taxon>
        <taxon>Dikarya</taxon>
        <taxon>Ascomycota</taxon>
        <taxon>Pezizomycotina</taxon>
        <taxon>Sordariomycetes</taxon>
        <taxon>Xylariomycetidae</taxon>
        <taxon>Xylariales</taxon>
        <taxon>Xylariaceae</taxon>
        <taxon>Xylaria</taxon>
    </lineage>
</organism>
<evidence type="ECO:0000256" key="1">
    <source>
        <dbReference type="SAM" id="MobiDB-lite"/>
    </source>
</evidence>
<dbReference type="AlphaFoldDB" id="A0A439DDC2"/>
<feature type="region of interest" description="Disordered" evidence="1">
    <location>
        <begin position="100"/>
        <end position="136"/>
    </location>
</feature>
<proteinExistence type="predicted"/>
<gene>
    <name evidence="2" type="ORF">EKO27_g2685</name>
</gene>
<evidence type="ECO:0000313" key="2">
    <source>
        <dbReference type="EMBL" id="RWA12424.1"/>
    </source>
</evidence>
<reference evidence="2 3" key="1">
    <citation type="submission" date="2018-12" db="EMBL/GenBank/DDBJ databases">
        <title>Draft genome sequence of Xylaria grammica IHI A82.</title>
        <authorList>
            <person name="Buettner E."/>
            <person name="Kellner H."/>
        </authorList>
    </citation>
    <scope>NUCLEOTIDE SEQUENCE [LARGE SCALE GENOMIC DNA]</scope>
    <source>
        <strain evidence="2 3">IHI A82</strain>
    </source>
</reference>
<keyword evidence="3" id="KW-1185">Reference proteome</keyword>
<dbReference type="Proteomes" id="UP000286045">
    <property type="component" value="Unassembled WGS sequence"/>
</dbReference>
<evidence type="ECO:0000313" key="3">
    <source>
        <dbReference type="Proteomes" id="UP000286045"/>
    </source>
</evidence>
<comment type="caution">
    <text evidence="2">The sequence shown here is derived from an EMBL/GenBank/DDBJ whole genome shotgun (WGS) entry which is preliminary data.</text>
</comment>